<name>Q2GBS2_NOVAD</name>
<evidence type="ECO:0008006" key="4">
    <source>
        <dbReference type="Google" id="ProtNLM"/>
    </source>
</evidence>
<organism evidence="2 3">
    <name type="scientific">Novosphingobium aromaticivorans (strain ATCC 700278 / DSM 12444 / CCUG 56034 / CIP 105152 / NBRC 16084 / F199)</name>
    <dbReference type="NCBI Taxonomy" id="279238"/>
    <lineage>
        <taxon>Bacteria</taxon>
        <taxon>Pseudomonadati</taxon>
        <taxon>Pseudomonadota</taxon>
        <taxon>Alphaproteobacteria</taxon>
        <taxon>Sphingomonadales</taxon>
        <taxon>Sphingomonadaceae</taxon>
        <taxon>Novosphingobium</taxon>
    </lineage>
</organism>
<feature type="transmembrane region" description="Helical" evidence="1">
    <location>
        <begin position="332"/>
        <end position="353"/>
    </location>
</feature>
<feature type="transmembrane region" description="Helical" evidence="1">
    <location>
        <begin position="298"/>
        <end position="320"/>
    </location>
</feature>
<dbReference type="STRING" id="279238.Saro_0253"/>
<dbReference type="HOGENOM" id="CLU_711397_0_0_5"/>
<feature type="transmembrane region" description="Helical" evidence="1">
    <location>
        <begin position="166"/>
        <end position="185"/>
    </location>
</feature>
<evidence type="ECO:0000256" key="1">
    <source>
        <dbReference type="SAM" id="Phobius"/>
    </source>
</evidence>
<keyword evidence="1" id="KW-0812">Transmembrane</keyword>
<feature type="transmembrane region" description="Helical" evidence="1">
    <location>
        <begin position="105"/>
        <end position="126"/>
    </location>
</feature>
<feature type="transmembrane region" description="Helical" evidence="1">
    <location>
        <begin position="54"/>
        <end position="76"/>
    </location>
</feature>
<feature type="transmembrane region" description="Helical" evidence="1">
    <location>
        <begin position="249"/>
        <end position="267"/>
    </location>
</feature>
<feature type="transmembrane region" description="Helical" evidence="1">
    <location>
        <begin position="274"/>
        <end position="292"/>
    </location>
</feature>
<dbReference type="KEGG" id="nar:Saro_0253"/>
<dbReference type="InterPro" id="IPR036259">
    <property type="entry name" value="MFS_trans_sf"/>
</dbReference>
<keyword evidence="3" id="KW-1185">Reference proteome</keyword>
<dbReference type="AlphaFoldDB" id="Q2GBS2"/>
<sequence>MTVARDTARPVAAAVLPTILPAIALGAAGLLVLGVQPALYGAYVGEGLVIEARLGTLAAAEISAIALGSVAGIALLGKTRSQVVGLIGIALMVFGNLLPLELPLFLTRVIAGLGGGMVVALGAAQIARQANVNAASGWFLFLQATSQYALLQGLAVLVPAAPAVTIQRALVVLALAAMPLLLLVPRQLGLSGAGHPGGDSSGRPPLSGWMGLVVSALFVGAAIGVWAYLGVWLEHQGIPPRSVSPRLTAALAGQIAGALFAVMLGMRSRGSMQVAVSGAIMIATVLLLLSQGPGGATGWALMIAFGFAWMSGTPALSGFLIECDPSRRSLPFSASAQLLGAAIVPTAVGELLAPHGLGLVLAASASLAALAIVMVGPALATRRRVGAE</sequence>
<dbReference type="SUPFAM" id="SSF103473">
    <property type="entry name" value="MFS general substrate transporter"/>
    <property type="match status" value="1"/>
</dbReference>
<dbReference type="PRINTS" id="PR00173">
    <property type="entry name" value="EDTRNSPORT"/>
</dbReference>
<feature type="transmembrane region" description="Helical" evidence="1">
    <location>
        <begin position="12"/>
        <end position="34"/>
    </location>
</feature>
<keyword evidence="1" id="KW-1133">Transmembrane helix</keyword>
<accession>Q2GBS2</accession>
<protein>
    <recommendedName>
        <fullName evidence="4">Major facilitator superfamily MFS_1</fullName>
    </recommendedName>
</protein>
<feature type="transmembrane region" description="Helical" evidence="1">
    <location>
        <begin position="359"/>
        <end position="380"/>
    </location>
</feature>
<evidence type="ECO:0000313" key="3">
    <source>
        <dbReference type="Proteomes" id="UP000009134"/>
    </source>
</evidence>
<reference evidence="3" key="1">
    <citation type="submission" date="2006-01" db="EMBL/GenBank/DDBJ databases">
        <title>Complete sequence of Novosphingobium aromaticivorans DSM 12444.</title>
        <authorList>
            <consortium name="US DOE Joint Genome Institute"/>
            <person name="Copeland A."/>
            <person name="Lucas S."/>
            <person name="Lapidus A."/>
            <person name="Barry K."/>
            <person name="Detter J.C."/>
            <person name="Glavina T."/>
            <person name="Hammon N."/>
            <person name="Israni S."/>
            <person name="Pitluck S."/>
            <person name="Chain P."/>
            <person name="Malfatti S."/>
            <person name="Shin M."/>
            <person name="Vergez L."/>
            <person name="Schmutz J."/>
            <person name="Larimer F."/>
            <person name="Land M."/>
            <person name="Kyrpides N."/>
            <person name="Ivanova N."/>
            <person name="Fredrickson J."/>
            <person name="Balkwill D."/>
            <person name="Romine M.F."/>
            <person name="Richardson P."/>
        </authorList>
    </citation>
    <scope>NUCLEOTIDE SEQUENCE [LARGE SCALE GENOMIC DNA]</scope>
    <source>
        <strain evidence="3">ATCC 700278 / DSM 12444 / CCUG 56034 / CIP 105152 / NBRC 16084 / F199</strain>
    </source>
</reference>
<evidence type="ECO:0000313" key="2">
    <source>
        <dbReference type="EMBL" id="ABD24701.1"/>
    </source>
</evidence>
<proteinExistence type="predicted"/>
<feature type="transmembrane region" description="Helical" evidence="1">
    <location>
        <begin position="206"/>
        <end position="229"/>
    </location>
</feature>
<gene>
    <name evidence="2" type="ordered locus">Saro_0253</name>
</gene>
<dbReference type="EMBL" id="CP000248">
    <property type="protein sequence ID" value="ABD24701.1"/>
    <property type="molecule type" value="Genomic_DNA"/>
</dbReference>
<feature type="transmembrane region" description="Helical" evidence="1">
    <location>
        <begin position="138"/>
        <end position="160"/>
    </location>
</feature>
<feature type="transmembrane region" description="Helical" evidence="1">
    <location>
        <begin position="83"/>
        <end position="99"/>
    </location>
</feature>
<keyword evidence="1" id="KW-0472">Membrane</keyword>
<dbReference type="Proteomes" id="UP000009134">
    <property type="component" value="Chromosome"/>
</dbReference>
<dbReference type="RefSeq" id="WP_011443915.1">
    <property type="nucleotide sequence ID" value="NC_007794.1"/>
</dbReference>